<proteinExistence type="predicted"/>
<evidence type="ECO:0000313" key="3">
    <source>
        <dbReference type="Proteomes" id="UP000051020"/>
    </source>
</evidence>
<dbReference type="InterPro" id="IPR008308">
    <property type="entry name" value="YpbB-like"/>
</dbReference>
<accession>A0A837RAG5</accession>
<reference evidence="2 3" key="1">
    <citation type="journal article" date="2015" name="Genome Announc.">
        <title>Expanding the biotechnology potential of lactobacilli through comparative genomics of 213 strains and associated genera.</title>
        <authorList>
            <person name="Sun Z."/>
            <person name="Harris H.M."/>
            <person name="McCann A."/>
            <person name="Guo C."/>
            <person name="Argimon S."/>
            <person name="Zhang W."/>
            <person name="Yang X."/>
            <person name="Jeffery I.B."/>
            <person name="Cooney J.C."/>
            <person name="Kagawa T.F."/>
            <person name="Liu W."/>
            <person name="Song Y."/>
            <person name="Salvetti E."/>
            <person name="Wrobel A."/>
            <person name="Rasinkangas P."/>
            <person name="Parkhill J."/>
            <person name="Rea M.C."/>
            <person name="O'Sullivan O."/>
            <person name="Ritari J."/>
            <person name="Douillard F.P."/>
            <person name="Paul Ross R."/>
            <person name="Yang R."/>
            <person name="Briner A.E."/>
            <person name="Felis G.E."/>
            <person name="de Vos W.M."/>
            <person name="Barrangou R."/>
            <person name="Klaenhammer T.R."/>
            <person name="Caufield P.W."/>
            <person name="Cui Y."/>
            <person name="Zhang H."/>
            <person name="O'Toole P.W."/>
        </authorList>
    </citation>
    <scope>NUCLEOTIDE SEQUENCE [LARGE SCALE GENOMIC DNA]</scope>
    <source>
        <strain evidence="2 3">DSM 20314</strain>
    </source>
</reference>
<organism evidence="2 3">
    <name type="scientific">Lactiplantibacillus pentosus DSM 20314</name>
    <dbReference type="NCBI Taxonomy" id="1423791"/>
    <lineage>
        <taxon>Bacteria</taxon>
        <taxon>Bacillati</taxon>
        <taxon>Bacillota</taxon>
        <taxon>Bacilli</taxon>
        <taxon>Lactobacillales</taxon>
        <taxon>Lactobacillaceae</taxon>
        <taxon>Lactiplantibacillus</taxon>
    </lineage>
</organism>
<evidence type="ECO:0000313" key="2">
    <source>
        <dbReference type="EMBL" id="KRK23827.1"/>
    </source>
</evidence>
<dbReference type="EMBL" id="AZCU01000013">
    <property type="protein sequence ID" value="KRK23827.1"/>
    <property type="molecule type" value="Genomic_DNA"/>
</dbReference>
<dbReference type="Proteomes" id="UP000051020">
    <property type="component" value="Unassembled WGS sequence"/>
</dbReference>
<feature type="domain" description="Helicase Helix-turn-helix" evidence="1">
    <location>
        <begin position="249"/>
        <end position="339"/>
    </location>
</feature>
<dbReference type="RefSeq" id="WP_225351350.1">
    <property type="nucleotide sequence ID" value="NZ_AZCU01000013.1"/>
</dbReference>
<dbReference type="InterPro" id="IPR029491">
    <property type="entry name" value="Helicase_HTH"/>
</dbReference>
<sequence>MVFTDYVLLLFGTTPRRAKGMFNVLRGRRTVSTLFAGLTAGCLDLLDSWHGVPLEDFMAATAVLEENGLLISPEAGSWQLTAAGQARWVVIQEHRYLPQAFSRFQTVDVRRFQQVSQLALQVTSELVHHERRYYPTTTDPSIQAQVKRWLRQRSTTDLGDRVHAALTAFLTSVPTDELATVFVDSLTGYQAPGRTNDQLATMLHRQPLETGLMRTDVSCQWVRWLQAHPDDPLWPLLAPLVQPSPVSKSAQQTYQAFTQTHALTKIATARKLKLSTVREHLLEVAIWLPSFPFTTVLDAQVIETLTRCFAGQPEIASWSFQDAQAALPELDFFEFRLFQIMRCHHVGS</sequence>
<dbReference type="AlphaFoldDB" id="A0A837RAG5"/>
<protein>
    <recommendedName>
        <fullName evidence="1">Helicase Helix-turn-helix domain-containing protein</fullName>
    </recommendedName>
</protein>
<dbReference type="GeneID" id="49394111"/>
<dbReference type="PIRSF" id="PIRSF021350">
    <property type="entry name" value="UCP021350"/>
    <property type="match status" value="1"/>
</dbReference>
<dbReference type="Pfam" id="PF14493">
    <property type="entry name" value="HTH_40"/>
    <property type="match status" value="1"/>
</dbReference>
<comment type="caution">
    <text evidence="2">The sequence shown here is derived from an EMBL/GenBank/DDBJ whole genome shotgun (WGS) entry which is preliminary data.</text>
</comment>
<name>A0A837RAG5_LACPE</name>
<evidence type="ECO:0000259" key="1">
    <source>
        <dbReference type="Pfam" id="PF14493"/>
    </source>
</evidence>
<gene>
    <name evidence="2" type="ORF">FD24_GL000803</name>
</gene>